<dbReference type="VEuPathDB" id="AmoebaDB:DICPUDRAFT_13692"/>
<protein>
    <submittedName>
        <fullName evidence="1">Uncharacterized protein</fullName>
    </submittedName>
</protein>
<dbReference type="FunCoup" id="F1A153">
    <property type="interactions" value="937"/>
</dbReference>
<dbReference type="KEGG" id="dpp:DICPUDRAFT_13692"/>
<accession>F1A153</accession>
<organism evidence="1 2">
    <name type="scientific">Dictyostelium purpureum</name>
    <name type="common">Slime mold</name>
    <dbReference type="NCBI Taxonomy" id="5786"/>
    <lineage>
        <taxon>Eukaryota</taxon>
        <taxon>Amoebozoa</taxon>
        <taxon>Evosea</taxon>
        <taxon>Eumycetozoa</taxon>
        <taxon>Dictyostelia</taxon>
        <taxon>Dictyosteliales</taxon>
        <taxon>Dictyosteliaceae</taxon>
        <taxon>Dictyostelium</taxon>
    </lineage>
</organism>
<feature type="non-terminal residue" evidence="1">
    <location>
        <position position="78"/>
    </location>
</feature>
<evidence type="ECO:0000313" key="2">
    <source>
        <dbReference type="Proteomes" id="UP000001064"/>
    </source>
</evidence>
<name>F1A153_DICPU</name>
<dbReference type="RefSeq" id="XP_003293395.1">
    <property type="nucleotide sequence ID" value="XM_003293347.1"/>
</dbReference>
<sequence length="78" mass="9406">MKDRSDLECLHSKFDVKELYKYDFMYLQELVDQDSFPVFQPGICSEVCKEKMKFIVNHTFSKVLKLMNNYFDDSKMVF</sequence>
<proteinExistence type="predicted"/>
<dbReference type="EMBL" id="GL871360">
    <property type="protein sequence ID" value="EGC30084.1"/>
    <property type="molecule type" value="Genomic_DNA"/>
</dbReference>
<dbReference type="GeneID" id="10511241"/>
<evidence type="ECO:0000313" key="1">
    <source>
        <dbReference type="EMBL" id="EGC30084.1"/>
    </source>
</evidence>
<dbReference type="InParanoid" id="F1A153"/>
<dbReference type="OrthoDB" id="22758at2759"/>
<reference evidence="2" key="1">
    <citation type="journal article" date="2011" name="Genome Biol.">
        <title>Comparative genomics of the social amoebae Dictyostelium discoideum and Dictyostelium purpureum.</title>
        <authorList>
            <consortium name="US DOE Joint Genome Institute (JGI-PGF)"/>
            <person name="Sucgang R."/>
            <person name="Kuo A."/>
            <person name="Tian X."/>
            <person name="Salerno W."/>
            <person name="Parikh A."/>
            <person name="Feasley C.L."/>
            <person name="Dalin E."/>
            <person name="Tu H."/>
            <person name="Huang E."/>
            <person name="Barry K."/>
            <person name="Lindquist E."/>
            <person name="Shapiro H."/>
            <person name="Bruce D."/>
            <person name="Schmutz J."/>
            <person name="Salamov A."/>
            <person name="Fey P."/>
            <person name="Gaudet P."/>
            <person name="Anjard C."/>
            <person name="Babu M.M."/>
            <person name="Basu S."/>
            <person name="Bushmanova Y."/>
            <person name="van der Wel H."/>
            <person name="Katoh-Kurasawa M."/>
            <person name="Dinh C."/>
            <person name="Coutinho P.M."/>
            <person name="Saito T."/>
            <person name="Elias M."/>
            <person name="Schaap P."/>
            <person name="Kay R.R."/>
            <person name="Henrissat B."/>
            <person name="Eichinger L."/>
            <person name="Rivero F."/>
            <person name="Putnam N.H."/>
            <person name="West C.M."/>
            <person name="Loomis W.F."/>
            <person name="Chisholm R.L."/>
            <person name="Shaulsky G."/>
            <person name="Strassmann J.E."/>
            <person name="Queller D.C."/>
            <person name="Kuspa A."/>
            <person name="Grigoriev I.V."/>
        </authorList>
    </citation>
    <scope>NUCLEOTIDE SEQUENCE [LARGE SCALE GENOMIC DNA]</scope>
    <source>
        <strain evidence="2">QSDP1</strain>
    </source>
</reference>
<dbReference type="AlphaFoldDB" id="F1A153"/>
<gene>
    <name evidence="1" type="ORF">DICPUDRAFT_13692</name>
</gene>
<dbReference type="Proteomes" id="UP000001064">
    <property type="component" value="Unassembled WGS sequence"/>
</dbReference>
<keyword evidence="2" id="KW-1185">Reference proteome</keyword>